<organism evidence="1 2">
    <name type="scientific">Andreprevotia lacus DSM 23236</name>
    <dbReference type="NCBI Taxonomy" id="1121001"/>
    <lineage>
        <taxon>Bacteria</taxon>
        <taxon>Pseudomonadati</taxon>
        <taxon>Pseudomonadota</taxon>
        <taxon>Betaproteobacteria</taxon>
        <taxon>Neisseriales</taxon>
        <taxon>Chitinibacteraceae</taxon>
        <taxon>Andreprevotia</taxon>
    </lineage>
</organism>
<dbReference type="Proteomes" id="UP000192761">
    <property type="component" value="Unassembled WGS sequence"/>
</dbReference>
<reference evidence="1 2" key="1">
    <citation type="submission" date="2017-04" db="EMBL/GenBank/DDBJ databases">
        <authorList>
            <person name="Afonso C.L."/>
            <person name="Miller P.J."/>
            <person name="Scott M.A."/>
            <person name="Spackman E."/>
            <person name="Goraichik I."/>
            <person name="Dimitrov K.M."/>
            <person name="Suarez D.L."/>
            <person name="Swayne D.E."/>
        </authorList>
    </citation>
    <scope>NUCLEOTIDE SEQUENCE [LARGE SCALE GENOMIC DNA]</scope>
    <source>
        <strain evidence="1 2">DSM 23236</strain>
    </source>
</reference>
<protein>
    <submittedName>
        <fullName evidence="1">Uncharacterized protein</fullName>
    </submittedName>
</protein>
<accession>A0A1W1XUH8</accession>
<gene>
    <name evidence="1" type="ORF">SAMN02745857_02746</name>
</gene>
<evidence type="ECO:0000313" key="1">
    <source>
        <dbReference type="EMBL" id="SMC27191.1"/>
    </source>
</evidence>
<evidence type="ECO:0000313" key="2">
    <source>
        <dbReference type="Proteomes" id="UP000192761"/>
    </source>
</evidence>
<dbReference type="EMBL" id="FWXD01000016">
    <property type="protein sequence ID" value="SMC27191.1"/>
    <property type="molecule type" value="Genomic_DNA"/>
</dbReference>
<dbReference type="AlphaFoldDB" id="A0A1W1XUH8"/>
<dbReference type="RefSeq" id="WP_084091382.1">
    <property type="nucleotide sequence ID" value="NZ_FWXD01000016.1"/>
</dbReference>
<dbReference type="STRING" id="1121001.SAMN02745857_02746"/>
<sequence>MAGLIDGVLGALAGGAGWNVQQAQNQQKLDDWKTQQDYVAAKQAAQAEMEHNWRVDDATTANERQKEMQQIGFGYEQKTHDRDRAERVSDIDNERQYSDKVRAEDFSNRLKLQGISDGAAKSRMQAQWAHDASDPVRQIASKLAEAQYILMSESPGTAGYNPDRYTNAARVLSQYRTINPSTRDYTLSNAQADAVHAITAEKDPAKRQAMAAEYRNIFDAVRPSQDSTGGMSRP</sequence>
<keyword evidence="2" id="KW-1185">Reference proteome</keyword>
<proteinExistence type="predicted"/>
<name>A0A1W1XUH8_9NEIS</name>